<organism evidence="1 2">
    <name type="scientific">Panagrolaimus superbus</name>
    <dbReference type="NCBI Taxonomy" id="310955"/>
    <lineage>
        <taxon>Eukaryota</taxon>
        <taxon>Metazoa</taxon>
        <taxon>Ecdysozoa</taxon>
        <taxon>Nematoda</taxon>
        <taxon>Chromadorea</taxon>
        <taxon>Rhabditida</taxon>
        <taxon>Tylenchina</taxon>
        <taxon>Panagrolaimomorpha</taxon>
        <taxon>Panagrolaimoidea</taxon>
        <taxon>Panagrolaimidae</taxon>
        <taxon>Panagrolaimus</taxon>
    </lineage>
</organism>
<dbReference type="Proteomes" id="UP000887577">
    <property type="component" value="Unplaced"/>
</dbReference>
<evidence type="ECO:0000313" key="1">
    <source>
        <dbReference type="Proteomes" id="UP000887577"/>
    </source>
</evidence>
<dbReference type="WBParaSite" id="PSU_v2.g17628.t1">
    <property type="protein sequence ID" value="PSU_v2.g17628.t1"/>
    <property type="gene ID" value="PSU_v2.g17628"/>
</dbReference>
<accession>A0A914YJZ7</accession>
<proteinExistence type="predicted"/>
<sequence>MERNGTRSKKNCLDYRPKDLDPLVTIFLKFIGKEGPNNEIVQAETKKILHQWVRTTRHRQKDHDATNMNVITPKSVTVTKTARRKRKAARSNETIESLALQAQNLIPDLSKILQLFRRSSSLRFDWMENTAGIDIHSVLNTFSVIKMFPKQLIDVDYVELCVNKKWDIISIVDEMQRILPALKSLLQSYNVTTLPAHLNQNDLFANIFFSFPNLFHHFLNNSKKIPKPFYFESAAQDFLTGVNRIINEKQVQHNFFGRIETPAGQIIFAYINGHIFRIEGSLLEALEFYYRIHYVFRIDRPASIFFLTSWLDLLCKKKVETNCGPQRFMLEIERLCKQYENFPDSRNSDFY</sequence>
<keyword evidence="1" id="KW-1185">Reference proteome</keyword>
<reference evidence="2" key="1">
    <citation type="submission" date="2022-11" db="UniProtKB">
        <authorList>
            <consortium name="WormBaseParasite"/>
        </authorList>
    </citation>
    <scope>IDENTIFICATION</scope>
</reference>
<dbReference type="AlphaFoldDB" id="A0A914YJZ7"/>
<name>A0A914YJZ7_9BILA</name>
<protein>
    <submittedName>
        <fullName evidence="2">Uncharacterized protein</fullName>
    </submittedName>
</protein>
<evidence type="ECO:0000313" key="2">
    <source>
        <dbReference type="WBParaSite" id="PSU_v2.g17628.t1"/>
    </source>
</evidence>